<accession>A0A2P2JQB3</accession>
<sequence>MERKLLRNRDLWILRVFTRLWVQKMFQTKI</sequence>
<dbReference type="EMBL" id="GGEC01015157">
    <property type="protein sequence ID" value="MBW95640.1"/>
    <property type="molecule type" value="Transcribed_RNA"/>
</dbReference>
<dbReference type="AlphaFoldDB" id="A0A2P2JQB3"/>
<reference evidence="1" key="1">
    <citation type="submission" date="2018-02" db="EMBL/GenBank/DDBJ databases">
        <title>Rhizophora mucronata_Transcriptome.</title>
        <authorList>
            <person name="Meera S.P."/>
            <person name="Sreeshan A."/>
            <person name="Augustine A."/>
        </authorList>
    </citation>
    <scope>NUCLEOTIDE SEQUENCE</scope>
    <source>
        <tissue evidence="1">Leaf</tissue>
    </source>
</reference>
<evidence type="ECO:0000313" key="1">
    <source>
        <dbReference type="EMBL" id="MBW95640.1"/>
    </source>
</evidence>
<name>A0A2P2JQB3_RHIMU</name>
<proteinExistence type="predicted"/>
<organism evidence="1">
    <name type="scientific">Rhizophora mucronata</name>
    <name type="common">Asiatic mangrove</name>
    <dbReference type="NCBI Taxonomy" id="61149"/>
    <lineage>
        <taxon>Eukaryota</taxon>
        <taxon>Viridiplantae</taxon>
        <taxon>Streptophyta</taxon>
        <taxon>Embryophyta</taxon>
        <taxon>Tracheophyta</taxon>
        <taxon>Spermatophyta</taxon>
        <taxon>Magnoliopsida</taxon>
        <taxon>eudicotyledons</taxon>
        <taxon>Gunneridae</taxon>
        <taxon>Pentapetalae</taxon>
        <taxon>rosids</taxon>
        <taxon>fabids</taxon>
        <taxon>Malpighiales</taxon>
        <taxon>Rhizophoraceae</taxon>
        <taxon>Rhizophora</taxon>
    </lineage>
</organism>
<protein>
    <submittedName>
        <fullName evidence="1">Uncharacterized protein</fullName>
    </submittedName>
</protein>